<name>A0A2I1KQW8_9ACTO</name>
<dbReference type="Proteomes" id="UP000234778">
    <property type="component" value="Unassembled WGS sequence"/>
</dbReference>
<keyword evidence="3" id="KW-0378">Hydrolase</keyword>
<comment type="similarity">
    <text evidence="1">Belongs to the transglycosylase family. Rpf subfamily.</text>
</comment>
<gene>
    <name evidence="6" type="ORF">CYJ26_09475</name>
</gene>
<keyword evidence="2" id="KW-0732">Signal</keyword>
<dbReference type="RefSeq" id="WP_101638325.1">
    <property type="nucleotide sequence ID" value="NZ_JADNGB010000012.1"/>
</dbReference>
<evidence type="ECO:0000256" key="3">
    <source>
        <dbReference type="ARBA" id="ARBA00022801"/>
    </source>
</evidence>
<evidence type="ECO:0000259" key="5">
    <source>
        <dbReference type="PROSITE" id="PS51109"/>
    </source>
</evidence>
<dbReference type="PROSITE" id="PS51109">
    <property type="entry name" value="G5"/>
    <property type="match status" value="1"/>
</dbReference>
<protein>
    <submittedName>
        <fullName evidence="6">Transglycosylase</fullName>
    </submittedName>
</protein>
<dbReference type="Pfam" id="PF07501">
    <property type="entry name" value="G5"/>
    <property type="match status" value="1"/>
</dbReference>
<evidence type="ECO:0000256" key="2">
    <source>
        <dbReference type="ARBA" id="ARBA00022729"/>
    </source>
</evidence>
<sequence length="288" mass="29037">MAPDERTVLIVGHRTSAHSTHAHHAEHGRCGAHHHAAASDHHVLRSSLLRAGGIASVLAIVVSGGAYAAVQAAGPDIAPLSAARASLTGIGSAAQATDGQEASASIGLTVTGAQTTVSTVTEDSEQAFETVREETASLPEGETQVKTAGVNGVVRTTYQVTSQGGQEASREVLSQVTVTPATQEVILVGTASASSATTSTTADSSAGAASGDVWAALAQCESGGNPATNTGNGYYGMYQFSLSTWQALGGTGLPSEASAEAQTAMAQKLQARSGWGQWPGCNSRLGLR</sequence>
<organism evidence="6 7">
    <name type="scientific">Actinomyces urogenitalis</name>
    <dbReference type="NCBI Taxonomy" id="103621"/>
    <lineage>
        <taxon>Bacteria</taxon>
        <taxon>Bacillati</taxon>
        <taxon>Actinomycetota</taxon>
        <taxon>Actinomycetes</taxon>
        <taxon>Actinomycetales</taxon>
        <taxon>Actinomycetaceae</taxon>
        <taxon>Actinomyces</taxon>
    </lineage>
</organism>
<reference evidence="6 7" key="1">
    <citation type="submission" date="2017-12" db="EMBL/GenBank/DDBJ databases">
        <title>Phylogenetic diversity of female urinary microbiome.</title>
        <authorList>
            <person name="Thomas-White K."/>
            <person name="Wolfe A.J."/>
        </authorList>
    </citation>
    <scope>NUCLEOTIDE SEQUENCE [LARGE SCALE GENOMIC DNA]</scope>
    <source>
        <strain evidence="6 7">UMB0319</strain>
    </source>
</reference>
<evidence type="ECO:0000313" key="7">
    <source>
        <dbReference type="Proteomes" id="UP000234778"/>
    </source>
</evidence>
<dbReference type="InterPro" id="IPR011098">
    <property type="entry name" value="G5_dom"/>
</dbReference>
<comment type="caution">
    <text evidence="6">The sequence shown here is derived from an EMBL/GenBank/DDBJ whole genome shotgun (WGS) entry which is preliminary data.</text>
</comment>
<dbReference type="InterPro" id="IPR023346">
    <property type="entry name" value="Lysozyme-like_dom_sf"/>
</dbReference>
<dbReference type="AlphaFoldDB" id="A0A2I1KQW8"/>
<evidence type="ECO:0000313" key="6">
    <source>
        <dbReference type="EMBL" id="PKY98029.1"/>
    </source>
</evidence>
<evidence type="ECO:0000256" key="1">
    <source>
        <dbReference type="ARBA" id="ARBA00010830"/>
    </source>
</evidence>
<feature type="domain" description="G5" evidence="5">
    <location>
        <begin position="112"/>
        <end position="192"/>
    </location>
</feature>
<evidence type="ECO:0000256" key="4">
    <source>
        <dbReference type="SAM" id="MobiDB-lite"/>
    </source>
</evidence>
<dbReference type="SMART" id="SM01208">
    <property type="entry name" value="G5"/>
    <property type="match status" value="1"/>
</dbReference>
<proteinExistence type="inferred from homology"/>
<dbReference type="SUPFAM" id="SSF53955">
    <property type="entry name" value="Lysozyme-like"/>
    <property type="match status" value="1"/>
</dbReference>
<dbReference type="Gene3D" id="1.10.530.10">
    <property type="match status" value="1"/>
</dbReference>
<feature type="region of interest" description="Disordered" evidence="4">
    <location>
        <begin position="17"/>
        <end position="36"/>
    </location>
</feature>
<dbReference type="Gene3D" id="2.20.230.10">
    <property type="entry name" value="Resuscitation-promoting factor rpfb"/>
    <property type="match status" value="1"/>
</dbReference>
<dbReference type="EMBL" id="PKHA01000012">
    <property type="protein sequence ID" value="PKY98029.1"/>
    <property type="molecule type" value="Genomic_DNA"/>
</dbReference>
<dbReference type="Pfam" id="PF06737">
    <property type="entry name" value="Transglycosylas"/>
    <property type="match status" value="1"/>
</dbReference>
<accession>A0A2I1KQW8</accession>
<dbReference type="GO" id="GO:0016787">
    <property type="term" value="F:hydrolase activity"/>
    <property type="evidence" value="ECO:0007669"/>
    <property type="project" value="UniProtKB-KW"/>
</dbReference>
<dbReference type="CDD" id="cd13925">
    <property type="entry name" value="RPF"/>
    <property type="match status" value="1"/>
</dbReference>
<dbReference type="InterPro" id="IPR010618">
    <property type="entry name" value="RPF"/>
</dbReference>